<feature type="transmembrane region" description="Helical" evidence="8">
    <location>
        <begin position="480"/>
        <end position="502"/>
    </location>
</feature>
<dbReference type="InterPro" id="IPR035906">
    <property type="entry name" value="MetI-like_sf"/>
</dbReference>
<sequence>MRYAGEKKFNIWVAMALGILGLFLIFVVYPLVLILYKSVLSEDGSFSLAYFGKFFARKYYWNTLINSFKVTIVSTLLAAVLGLVMAYVLRSVRIRGSKYLNILIVMSYLSPPFIGAYAWIQLLGRNGFITKILNNLFHVKLNGIYGFAGIVLVFSLQSFPLVYMYISGALKNLDNSLNEAAESLGCSAMQRVLQVIVPLVMPTMLASSLLVFMRVFSDFGTPMLIGEGYKTFPVLMYSQFMGEVSTDDHFAAALCVIIIGITLLLFFFQRYLGNRYTYSMTALKPMEAEKCTGLKNVLSHLFVYLVVLVAILPQLTVIFTSFLATGGGSVYTGGFSLDNYRNTLFSKNNNGAIFNTYLFGLCAIAVVVVLGILISYLTVRKKSILTNILDTVTMFPYIIPGSVLGISFLYAFNTKPFLLSGTALIIIISLSIRRMPYTIRSSTAIIGQISPSVEEAAISLGCSETKSFAKITVPMMMSGVLSGAIMSWITLISELSSSIILYTSKTQTLTVAIYAEVIRSNFGNAAAYSTILTLTSILSLLLFFKLTGSNDISI</sequence>
<dbReference type="EMBL" id="JPME01000035">
    <property type="protein sequence ID" value="KEZ87398.1"/>
    <property type="molecule type" value="Genomic_DNA"/>
</dbReference>
<comment type="similarity">
    <text evidence="8">Belongs to the binding-protein-dependent transport system permease family.</text>
</comment>
<keyword evidence="6 8" id="KW-1133">Transmembrane helix</keyword>
<evidence type="ECO:0000256" key="7">
    <source>
        <dbReference type="ARBA" id="ARBA00023136"/>
    </source>
</evidence>
<keyword evidence="5 8" id="KW-0812">Transmembrane</keyword>
<reference evidence="10 11" key="1">
    <citation type="submission" date="2014-07" db="EMBL/GenBank/DDBJ databases">
        <title>Draft genome of Clostridium celerecrescens 152B isolated from sediments associated with methane hydrate from Krishna Godavari basin.</title>
        <authorList>
            <person name="Honkalas V.S."/>
            <person name="Dabir A.P."/>
            <person name="Arora P."/>
            <person name="Dhakephalkar P.K."/>
        </authorList>
    </citation>
    <scope>NUCLEOTIDE SEQUENCE [LARGE SCALE GENOMIC DNA]</scope>
    <source>
        <strain evidence="10 11">152B</strain>
    </source>
</reference>
<keyword evidence="11" id="KW-1185">Reference proteome</keyword>
<dbReference type="STRING" id="29354.IO98_21245"/>
<dbReference type="GO" id="GO:0005886">
    <property type="term" value="C:plasma membrane"/>
    <property type="evidence" value="ECO:0007669"/>
    <property type="project" value="UniProtKB-SubCell"/>
</dbReference>
<dbReference type="RefSeq" id="WP_038284275.1">
    <property type="nucleotide sequence ID" value="NZ_JPME01000035.1"/>
</dbReference>
<evidence type="ECO:0000256" key="2">
    <source>
        <dbReference type="ARBA" id="ARBA00022448"/>
    </source>
</evidence>
<feature type="transmembrane region" description="Helical" evidence="8">
    <location>
        <begin position="144"/>
        <end position="166"/>
    </location>
</feature>
<name>A0A084JEL4_9FIRM</name>
<dbReference type="Proteomes" id="UP000028525">
    <property type="component" value="Unassembled WGS sequence"/>
</dbReference>
<evidence type="ECO:0000256" key="4">
    <source>
        <dbReference type="ARBA" id="ARBA00022519"/>
    </source>
</evidence>
<evidence type="ECO:0000313" key="11">
    <source>
        <dbReference type="Proteomes" id="UP000028525"/>
    </source>
</evidence>
<feature type="transmembrane region" description="Helical" evidence="8">
    <location>
        <begin position="301"/>
        <end position="324"/>
    </location>
</feature>
<organism evidence="10 11">
    <name type="scientific">Lacrimispora celerecrescens</name>
    <dbReference type="NCBI Taxonomy" id="29354"/>
    <lineage>
        <taxon>Bacteria</taxon>
        <taxon>Bacillati</taxon>
        <taxon>Bacillota</taxon>
        <taxon>Clostridia</taxon>
        <taxon>Lachnospirales</taxon>
        <taxon>Lachnospiraceae</taxon>
        <taxon>Lacrimispora</taxon>
    </lineage>
</organism>
<evidence type="ECO:0000256" key="1">
    <source>
        <dbReference type="ARBA" id="ARBA00004429"/>
    </source>
</evidence>
<feature type="transmembrane region" description="Helical" evidence="8">
    <location>
        <begin position="68"/>
        <end position="88"/>
    </location>
</feature>
<dbReference type="GO" id="GO:0055085">
    <property type="term" value="P:transmembrane transport"/>
    <property type="evidence" value="ECO:0007669"/>
    <property type="project" value="InterPro"/>
</dbReference>
<feature type="domain" description="ABC transmembrane type-1" evidence="9">
    <location>
        <begin position="353"/>
        <end position="543"/>
    </location>
</feature>
<dbReference type="CDD" id="cd06261">
    <property type="entry name" value="TM_PBP2"/>
    <property type="match status" value="2"/>
</dbReference>
<dbReference type="PANTHER" id="PTHR43357">
    <property type="entry name" value="INNER MEMBRANE ABC TRANSPORTER PERMEASE PROTEIN YDCV"/>
    <property type="match status" value="1"/>
</dbReference>
<feature type="transmembrane region" description="Helical" evidence="8">
    <location>
        <begin position="357"/>
        <end position="379"/>
    </location>
</feature>
<feature type="domain" description="ABC transmembrane type-1" evidence="9">
    <location>
        <begin position="64"/>
        <end position="269"/>
    </location>
</feature>
<keyword evidence="7 8" id="KW-0472">Membrane</keyword>
<keyword evidence="2 8" id="KW-0813">Transport</keyword>
<dbReference type="OrthoDB" id="57323at2"/>
<evidence type="ECO:0000259" key="9">
    <source>
        <dbReference type="PROSITE" id="PS50928"/>
    </source>
</evidence>
<feature type="transmembrane region" description="Helical" evidence="8">
    <location>
        <begin position="391"/>
        <end position="410"/>
    </location>
</feature>
<dbReference type="Gene3D" id="1.10.3720.10">
    <property type="entry name" value="MetI-like"/>
    <property type="match status" value="2"/>
</dbReference>
<feature type="transmembrane region" description="Helical" evidence="8">
    <location>
        <begin position="522"/>
        <end position="544"/>
    </location>
</feature>
<dbReference type="PANTHER" id="PTHR43357:SF3">
    <property type="entry name" value="FE(3+)-TRANSPORT SYSTEM PERMEASE PROTEIN FBPB 2"/>
    <property type="match status" value="1"/>
</dbReference>
<dbReference type="PROSITE" id="PS50928">
    <property type="entry name" value="ABC_TM1"/>
    <property type="match status" value="2"/>
</dbReference>
<dbReference type="AlphaFoldDB" id="A0A084JEL4"/>
<evidence type="ECO:0000256" key="6">
    <source>
        <dbReference type="ARBA" id="ARBA00022989"/>
    </source>
</evidence>
<evidence type="ECO:0000256" key="5">
    <source>
        <dbReference type="ARBA" id="ARBA00022692"/>
    </source>
</evidence>
<feature type="transmembrane region" description="Helical" evidence="8">
    <location>
        <begin position="12"/>
        <end position="36"/>
    </location>
</feature>
<feature type="transmembrane region" description="Helical" evidence="8">
    <location>
        <begin position="416"/>
        <end position="432"/>
    </location>
</feature>
<feature type="transmembrane region" description="Helical" evidence="8">
    <location>
        <begin position="192"/>
        <end position="213"/>
    </location>
</feature>
<feature type="transmembrane region" description="Helical" evidence="8">
    <location>
        <begin position="250"/>
        <end position="268"/>
    </location>
</feature>
<protein>
    <submittedName>
        <fullName evidence="10">Iron ABC transporter permease</fullName>
    </submittedName>
</protein>
<keyword evidence="4" id="KW-0997">Cell inner membrane</keyword>
<comment type="subcellular location">
    <subcellularLocation>
        <location evidence="1">Cell inner membrane</location>
        <topology evidence="1">Multi-pass membrane protein</topology>
    </subcellularLocation>
    <subcellularLocation>
        <location evidence="8">Cell membrane</location>
        <topology evidence="8">Multi-pass membrane protein</topology>
    </subcellularLocation>
</comment>
<evidence type="ECO:0000313" key="10">
    <source>
        <dbReference type="EMBL" id="KEZ87398.1"/>
    </source>
</evidence>
<feature type="transmembrane region" description="Helical" evidence="8">
    <location>
        <begin position="100"/>
        <end position="124"/>
    </location>
</feature>
<evidence type="ECO:0000256" key="3">
    <source>
        <dbReference type="ARBA" id="ARBA00022475"/>
    </source>
</evidence>
<evidence type="ECO:0000256" key="8">
    <source>
        <dbReference type="RuleBase" id="RU363032"/>
    </source>
</evidence>
<proteinExistence type="inferred from homology"/>
<comment type="caution">
    <text evidence="10">The sequence shown here is derived from an EMBL/GenBank/DDBJ whole genome shotgun (WGS) entry which is preliminary data.</text>
</comment>
<accession>A0A084JEL4</accession>
<dbReference type="Pfam" id="PF00528">
    <property type="entry name" value="BPD_transp_1"/>
    <property type="match status" value="2"/>
</dbReference>
<keyword evidence="3" id="KW-1003">Cell membrane</keyword>
<dbReference type="SUPFAM" id="SSF161098">
    <property type="entry name" value="MetI-like"/>
    <property type="match status" value="2"/>
</dbReference>
<gene>
    <name evidence="10" type="ORF">IO98_21245</name>
</gene>
<dbReference type="InterPro" id="IPR000515">
    <property type="entry name" value="MetI-like"/>
</dbReference>